<dbReference type="InterPro" id="IPR016181">
    <property type="entry name" value="Acyl_CoA_acyltransferase"/>
</dbReference>
<dbReference type="GO" id="GO:0016747">
    <property type="term" value="F:acyltransferase activity, transferring groups other than amino-acyl groups"/>
    <property type="evidence" value="ECO:0007669"/>
    <property type="project" value="InterPro"/>
</dbReference>
<keyword evidence="1 4" id="KW-0808">Transferase</keyword>
<reference evidence="4 5" key="1">
    <citation type="submission" date="2015-05" db="EMBL/GenBank/DDBJ databases">
        <title>Photobacterium galathea sp. nov.</title>
        <authorList>
            <person name="Machado H."/>
            <person name="Gram L."/>
        </authorList>
    </citation>
    <scope>NUCLEOTIDE SEQUENCE [LARGE SCALE GENOMIC DNA]</scope>
    <source>
        <strain evidence="4 5">DSM 22954</strain>
    </source>
</reference>
<dbReference type="SUPFAM" id="SSF55729">
    <property type="entry name" value="Acyl-CoA N-acyltransferases (Nat)"/>
    <property type="match status" value="1"/>
</dbReference>
<dbReference type="CDD" id="cd04301">
    <property type="entry name" value="NAT_SF"/>
    <property type="match status" value="1"/>
</dbReference>
<protein>
    <submittedName>
        <fullName evidence="4">GNAT family acetyltransferase</fullName>
    </submittedName>
</protein>
<dbReference type="STRING" id="320778.ABT57_07340"/>
<dbReference type="RefSeq" id="WP_047884522.1">
    <property type="nucleotide sequence ID" value="NZ_CP071326.1"/>
</dbReference>
<dbReference type="EMBL" id="LDOU01000006">
    <property type="protein sequence ID" value="KLV10357.1"/>
    <property type="molecule type" value="Genomic_DNA"/>
</dbReference>
<proteinExistence type="predicted"/>
<dbReference type="PROSITE" id="PS51186">
    <property type="entry name" value="GNAT"/>
    <property type="match status" value="1"/>
</dbReference>
<evidence type="ECO:0000259" key="3">
    <source>
        <dbReference type="PROSITE" id="PS51186"/>
    </source>
</evidence>
<dbReference type="PANTHER" id="PTHR43877">
    <property type="entry name" value="AMINOALKYLPHOSPHONATE N-ACETYLTRANSFERASE-RELATED-RELATED"/>
    <property type="match status" value="1"/>
</dbReference>
<dbReference type="Gene3D" id="3.40.630.30">
    <property type="match status" value="1"/>
</dbReference>
<evidence type="ECO:0000256" key="1">
    <source>
        <dbReference type="ARBA" id="ARBA00022679"/>
    </source>
</evidence>
<keyword evidence="5" id="KW-1185">Reference proteome</keyword>
<sequence>MNIIALSSVDGYENQLRELLQDCVGSGASVGFIAPIAHAEANSYWQDVQGGLANGTRKLWVAIENGMVVGAVQLGLCSKANGSHRGEVEKLMVHTSARGKGISKKLMASLEEVAVSLELLLLVLDTRLGDIASTLYRQLGYTEAGQIPAFARSSDGQLDATVLFYKQINGMKR</sequence>
<dbReference type="Pfam" id="PF13508">
    <property type="entry name" value="Acetyltransf_7"/>
    <property type="match status" value="1"/>
</dbReference>
<evidence type="ECO:0000256" key="2">
    <source>
        <dbReference type="ARBA" id="ARBA00023315"/>
    </source>
</evidence>
<evidence type="ECO:0000313" key="5">
    <source>
        <dbReference type="Proteomes" id="UP000035909"/>
    </source>
</evidence>
<dbReference type="AlphaFoldDB" id="A0A0J1K7P1"/>
<evidence type="ECO:0000313" key="4">
    <source>
        <dbReference type="EMBL" id="KLV10357.1"/>
    </source>
</evidence>
<accession>A0A0J1K7P1</accession>
<feature type="domain" description="N-acetyltransferase" evidence="3">
    <location>
        <begin position="1"/>
        <end position="169"/>
    </location>
</feature>
<dbReference type="InterPro" id="IPR000182">
    <property type="entry name" value="GNAT_dom"/>
</dbReference>
<name>A0A0J1K7P1_9GAMM</name>
<dbReference type="OrthoDB" id="3389160at2"/>
<organism evidence="4 5">
    <name type="scientific">Photobacterium ganghwense</name>
    <dbReference type="NCBI Taxonomy" id="320778"/>
    <lineage>
        <taxon>Bacteria</taxon>
        <taxon>Pseudomonadati</taxon>
        <taxon>Pseudomonadota</taxon>
        <taxon>Gammaproteobacteria</taxon>
        <taxon>Vibrionales</taxon>
        <taxon>Vibrionaceae</taxon>
        <taxon>Photobacterium</taxon>
    </lineage>
</organism>
<dbReference type="InterPro" id="IPR050832">
    <property type="entry name" value="Bact_Acetyltransf"/>
</dbReference>
<dbReference type="PATRIC" id="fig|320778.3.peg.1589"/>
<comment type="caution">
    <text evidence="4">The sequence shown here is derived from an EMBL/GenBank/DDBJ whole genome shotgun (WGS) entry which is preliminary data.</text>
</comment>
<dbReference type="Proteomes" id="UP000035909">
    <property type="component" value="Unassembled WGS sequence"/>
</dbReference>
<gene>
    <name evidence="4" type="ORF">ABT57_07340</name>
</gene>
<keyword evidence="2" id="KW-0012">Acyltransferase</keyword>